<gene>
    <name evidence="8" type="ORF">PES01_26190</name>
</gene>
<keyword evidence="2" id="KW-0229">DNA integration</keyword>
<feature type="domain" description="Resolvase/invertase-type recombinase catalytic" evidence="7">
    <location>
        <begin position="5"/>
        <end position="139"/>
    </location>
</feature>
<dbReference type="OrthoDB" id="9786476at2"/>
<dbReference type="SMART" id="SM00857">
    <property type="entry name" value="Resolvase"/>
    <property type="match status" value="1"/>
</dbReference>
<comment type="similarity">
    <text evidence="1">Belongs to the site-specific recombinase resolvase family.</text>
</comment>
<dbReference type="InterPro" id="IPR050639">
    <property type="entry name" value="SSR_resolvase"/>
</dbReference>
<evidence type="ECO:0000313" key="9">
    <source>
        <dbReference type="Proteomes" id="UP000321419"/>
    </source>
</evidence>
<dbReference type="PROSITE" id="PS00397">
    <property type="entry name" value="RECOMBINASES_1"/>
    <property type="match status" value="1"/>
</dbReference>
<evidence type="ECO:0000256" key="6">
    <source>
        <dbReference type="PROSITE-ProRule" id="PRU10137"/>
    </source>
</evidence>
<dbReference type="Pfam" id="PF00239">
    <property type="entry name" value="Resolvase"/>
    <property type="match status" value="1"/>
</dbReference>
<dbReference type="SUPFAM" id="SSF53041">
    <property type="entry name" value="Resolvase-like"/>
    <property type="match status" value="1"/>
</dbReference>
<dbReference type="PROSITE" id="PS51736">
    <property type="entry name" value="RECOMBINASES_3"/>
    <property type="match status" value="1"/>
</dbReference>
<reference evidence="8 9" key="1">
    <citation type="submission" date="2019-07" db="EMBL/GenBank/DDBJ databases">
        <title>Whole genome shotgun sequence of Pseudoalteromonas espejiana NBRC 102222.</title>
        <authorList>
            <person name="Hosoyama A."/>
            <person name="Uohara A."/>
            <person name="Ohji S."/>
            <person name="Ichikawa N."/>
        </authorList>
    </citation>
    <scope>NUCLEOTIDE SEQUENCE [LARGE SCALE GENOMIC DNA]</scope>
    <source>
        <strain evidence="8 9">NBRC 102222</strain>
    </source>
</reference>
<evidence type="ECO:0000256" key="3">
    <source>
        <dbReference type="ARBA" id="ARBA00023125"/>
    </source>
</evidence>
<comment type="caution">
    <text evidence="8">The sequence shown here is derived from an EMBL/GenBank/DDBJ whole genome shotgun (WGS) entry which is preliminary data.</text>
</comment>
<dbReference type="InterPro" id="IPR036162">
    <property type="entry name" value="Resolvase-like_N_sf"/>
</dbReference>
<keyword evidence="3" id="KW-0238">DNA-binding</keyword>
<dbReference type="InterPro" id="IPR006119">
    <property type="entry name" value="Resolv_N"/>
</dbReference>
<dbReference type="GO" id="GO:0003677">
    <property type="term" value="F:DNA binding"/>
    <property type="evidence" value="ECO:0007669"/>
    <property type="project" value="UniProtKB-KW"/>
</dbReference>
<sequence>MSKHQTVAYIRVSSSQQSTDRQLVNVSYDKEFIEKASAKSTERPQLNAMLEHVREGDVVVVHSMDRLARNTKDLLEIVENLKEKGVSIRFIKENLTFSADGENSINNLMLTMLGAVAQFERELILERQREGIEAAKQKGLYKGRSASIDRQEIMRDINNGLSVRKTASKHNIAVSSVSRIIKESKNSK</sequence>
<dbReference type="PANTHER" id="PTHR30461">
    <property type="entry name" value="DNA-INVERTASE FROM LAMBDOID PROPHAGE"/>
    <property type="match status" value="1"/>
</dbReference>
<evidence type="ECO:0000256" key="5">
    <source>
        <dbReference type="PIRSR" id="PIRSR606118-50"/>
    </source>
</evidence>
<dbReference type="AlphaFoldDB" id="A0A510XXJ4"/>
<keyword evidence="4" id="KW-0233">DNA recombination</keyword>
<organism evidence="8 9">
    <name type="scientific">Pseudoalteromonas espejiana</name>
    <dbReference type="NCBI Taxonomy" id="28107"/>
    <lineage>
        <taxon>Bacteria</taxon>
        <taxon>Pseudomonadati</taxon>
        <taxon>Pseudomonadota</taxon>
        <taxon>Gammaproteobacteria</taxon>
        <taxon>Alteromonadales</taxon>
        <taxon>Pseudoalteromonadaceae</taxon>
        <taxon>Pseudoalteromonas</taxon>
    </lineage>
</organism>
<evidence type="ECO:0000259" key="7">
    <source>
        <dbReference type="PROSITE" id="PS51736"/>
    </source>
</evidence>
<evidence type="ECO:0000256" key="4">
    <source>
        <dbReference type="ARBA" id="ARBA00023172"/>
    </source>
</evidence>
<dbReference type="GO" id="GO:0000150">
    <property type="term" value="F:DNA strand exchange activity"/>
    <property type="evidence" value="ECO:0007669"/>
    <property type="project" value="InterPro"/>
</dbReference>
<dbReference type="EMBL" id="BJUM01000025">
    <property type="protein sequence ID" value="GEK55774.1"/>
    <property type="molecule type" value="Genomic_DNA"/>
</dbReference>
<dbReference type="GO" id="GO:0015074">
    <property type="term" value="P:DNA integration"/>
    <property type="evidence" value="ECO:0007669"/>
    <property type="project" value="UniProtKB-KW"/>
</dbReference>
<dbReference type="CDD" id="cd03768">
    <property type="entry name" value="SR_ResInv"/>
    <property type="match status" value="1"/>
</dbReference>
<accession>A0A510XXJ4</accession>
<evidence type="ECO:0000256" key="1">
    <source>
        <dbReference type="ARBA" id="ARBA00009913"/>
    </source>
</evidence>
<keyword evidence="9" id="KW-1185">Reference proteome</keyword>
<dbReference type="PANTHER" id="PTHR30461:SF26">
    <property type="entry name" value="RESOLVASE HOMOLOG YNEB"/>
    <property type="match status" value="1"/>
</dbReference>
<feature type="active site" description="O-(5'-phospho-DNA)-serine intermediate" evidence="5 6">
    <location>
        <position position="13"/>
    </location>
</feature>
<dbReference type="InterPro" id="IPR006118">
    <property type="entry name" value="Recombinase_CS"/>
</dbReference>
<dbReference type="PROSITE" id="PS00398">
    <property type="entry name" value="RECOMBINASES_2"/>
    <property type="match status" value="1"/>
</dbReference>
<proteinExistence type="inferred from homology"/>
<evidence type="ECO:0000313" key="8">
    <source>
        <dbReference type="EMBL" id="GEK55774.1"/>
    </source>
</evidence>
<dbReference type="Gene3D" id="3.40.50.1390">
    <property type="entry name" value="Resolvase, N-terminal catalytic domain"/>
    <property type="match status" value="1"/>
</dbReference>
<dbReference type="Proteomes" id="UP000321419">
    <property type="component" value="Unassembled WGS sequence"/>
</dbReference>
<protein>
    <submittedName>
        <fullName evidence="8">Resolvase</fullName>
    </submittedName>
</protein>
<name>A0A510XXJ4_9GAMM</name>
<dbReference type="RefSeq" id="WP_089346337.1">
    <property type="nucleotide sequence ID" value="NZ_BJUM01000025.1"/>
</dbReference>
<evidence type="ECO:0000256" key="2">
    <source>
        <dbReference type="ARBA" id="ARBA00022908"/>
    </source>
</evidence>